<dbReference type="InterPro" id="IPR022385">
    <property type="entry name" value="Rhs_assc_core"/>
</dbReference>
<reference evidence="2" key="1">
    <citation type="submission" date="2023-03" db="EMBL/GenBank/DDBJ databases">
        <title>Synergistic degradation of erythromycin by symbiotic bacteria Ery-6A and Ery-6B and application in simulated water remediation.</title>
        <authorList>
            <person name="Xu S."/>
        </authorList>
    </citation>
    <scope>NUCLEOTIDE SEQUENCE</scope>
    <source>
        <strain evidence="2">Ery-6A</strain>
    </source>
</reference>
<dbReference type="PANTHER" id="PTHR32305:SF15">
    <property type="entry name" value="PROTEIN RHSA-RELATED"/>
    <property type="match status" value="1"/>
</dbReference>
<dbReference type="Proteomes" id="UP001219066">
    <property type="component" value="Chromosome"/>
</dbReference>
<evidence type="ECO:0000313" key="3">
    <source>
        <dbReference type="Proteomes" id="UP001219066"/>
    </source>
</evidence>
<organism evidence="2 3">
    <name type="scientific">Delftia tsuruhatensis</name>
    <dbReference type="NCBI Taxonomy" id="180282"/>
    <lineage>
        <taxon>Bacteria</taxon>
        <taxon>Pseudomonadati</taxon>
        <taxon>Pseudomonadota</taxon>
        <taxon>Betaproteobacteria</taxon>
        <taxon>Burkholderiales</taxon>
        <taxon>Comamonadaceae</taxon>
        <taxon>Delftia</taxon>
    </lineage>
</organism>
<dbReference type="Pfam" id="PF03527">
    <property type="entry name" value="RHS"/>
    <property type="match status" value="1"/>
</dbReference>
<feature type="domain" description="RHS protein conserved region" evidence="1">
    <location>
        <begin position="79"/>
        <end position="109"/>
    </location>
</feature>
<dbReference type="NCBIfam" id="TIGR03696">
    <property type="entry name" value="Rhs_assc_core"/>
    <property type="match status" value="1"/>
</dbReference>
<dbReference type="EMBL" id="CP120956">
    <property type="protein sequence ID" value="WFF78484.1"/>
    <property type="molecule type" value="Genomic_DNA"/>
</dbReference>
<evidence type="ECO:0000313" key="2">
    <source>
        <dbReference type="EMBL" id="WFF78484.1"/>
    </source>
</evidence>
<dbReference type="Gene3D" id="2.180.10.10">
    <property type="entry name" value="RHS repeat-associated core"/>
    <property type="match status" value="1"/>
</dbReference>
<dbReference type="InterPro" id="IPR050708">
    <property type="entry name" value="T6SS_VgrG/RHS"/>
</dbReference>
<dbReference type="AlphaFoldDB" id="A0AAX3SEN6"/>
<accession>A0AAX3SEN6</accession>
<proteinExistence type="predicted"/>
<dbReference type="PANTHER" id="PTHR32305">
    <property type="match status" value="1"/>
</dbReference>
<protein>
    <submittedName>
        <fullName evidence="2">RHS repeat-associated core domain-containing protein</fullName>
    </submittedName>
</protein>
<name>A0AAX3SEN6_9BURK</name>
<dbReference type="InterPro" id="IPR001826">
    <property type="entry name" value="RHS"/>
</dbReference>
<dbReference type="RefSeq" id="WP_277848449.1">
    <property type="nucleotide sequence ID" value="NZ_CP120956.1"/>
</dbReference>
<evidence type="ECO:0000259" key="1">
    <source>
        <dbReference type="Pfam" id="PF03527"/>
    </source>
</evidence>
<sequence length="370" mass="39695">MNLQLGYRRPSGTRPPLTNQALYAEDGIGSTVLGQYANQRSANSAAPAGQSDSTEIIYLPTASGPMPIAAEINGRLYAIHTDHLNTPRRLTSQQGQVAWQWLISGFGEVRPTTGDRGYGQTVSGPSYAQAVKFDLRYPGQVFDEETGLSYNLYRYYDAATGRYIQADPIGLDVGWNRFGYVANNPLNDVDPQGLHPVLGRIQGLYYRYGPAITEFIAGASGVNGALASPAAISPLVAQIPTGVSRMLPIARGISEGVESGAFCSSVDASNVASIPRLARQLTNESARSPFLPNGALTKEALARSRAMPNLGPGQLSNPAIPAGYGKYTTETFQSLAGDYQMHFYMNPGTGEVFYGLNYKAIFNNYSGALK</sequence>
<gene>
    <name evidence="2" type="ORF">PYR84_16195</name>
</gene>